<keyword evidence="2" id="KW-0812">Transmembrane</keyword>
<protein>
    <submittedName>
        <fullName evidence="3">Phage holin family protein</fullName>
    </submittedName>
</protein>
<feature type="compositionally biased region" description="Gly residues" evidence="1">
    <location>
        <begin position="520"/>
        <end position="533"/>
    </location>
</feature>
<keyword evidence="2" id="KW-0472">Membrane</keyword>
<comment type="caution">
    <text evidence="3">The sequence shown here is derived from an EMBL/GenBank/DDBJ whole genome shotgun (WGS) entry which is preliminary data.</text>
</comment>
<feature type="region of interest" description="Disordered" evidence="1">
    <location>
        <begin position="498"/>
        <end position="533"/>
    </location>
</feature>
<dbReference type="EMBL" id="JBEGDP010000014">
    <property type="protein sequence ID" value="MEQ7848152.1"/>
    <property type="molecule type" value="Genomic_DNA"/>
</dbReference>
<evidence type="ECO:0000313" key="4">
    <source>
        <dbReference type="Proteomes" id="UP001482520"/>
    </source>
</evidence>
<dbReference type="InterPro" id="IPR002591">
    <property type="entry name" value="Phosphodiest/P_Trfase"/>
</dbReference>
<feature type="transmembrane region" description="Helical" evidence="2">
    <location>
        <begin position="65"/>
        <end position="83"/>
    </location>
</feature>
<keyword evidence="2" id="KW-1133">Transmembrane helix</keyword>
<name>A0ABV1P0A6_9ACTN</name>
<feature type="transmembrane region" description="Helical" evidence="2">
    <location>
        <begin position="89"/>
        <end position="113"/>
    </location>
</feature>
<feature type="transmembrane region" description="Helical" evidence="2">
    <location>
        <begin position="35"/>
        <end position="53"/>
    </location>
</feature>
<keyword evidence="4" id="KW-1185">Reference proteome</keyword>
<feature type="transmembrane region" description="Helical" evidence="2">
    <location>
        <begin position="125"/>
        <end position="143"/>
    </location>
</feature>
<dbReference type="InterPro" id="IPR017850">
    <property type="entry name" value="Alkaline_phosphatase_core_sf"/>
</dbReference>
<evidence type="ECO:0000256" key="2">
    <source>
        <dbReference type="SAM" id="Phobius"/>
    </source>
</evidence>
<dbReference type="SUPFAM" id="SSF53649">
    <property type="entry name" value="Alkaline phosphatase-like"/>
    <property type="match status" value="1"/>
</dbReference>
<evidence type="ECO:0000256" key="1">
    <source>
        <dbReference type="SAM" id="MobiDB-lite"/>
    </source>
</evidence>
<reference evidence="3 4" key="1">
    <citation type="submission" date="2024-02" db="EMBL/GenBank/DDBJ databases">
        <title>Full genome sequence of Nocardioides kribbensis.</title>
        <authorList>
            <person name="Poletto B.L."/>
            <person name="Silva G."/>
            <person name="Galante D."/>
            <person name="Campos K.R."/>
            <person name="Santos M.B.N."/>
            <person name="Sacchi C.T."/>
        </authorList>
    </citation>
    <scope>NUCLEOTIDE SEQUENCE [LARGE SCALE GENOMIC DNA]</scope>
    <source>
        <strain evidence="3 4">O4R</strain>
    </source>
</reference>
<accession>A0ABV1P0A6</accession>
<dbReference type="Pfam" id="PF01663">
    <property type="entry name" value="Phosphodiest"/>
    <property type="match status" value="1"/>
</dbReference>
<dbReference type="Gene3D" id="3.40.720.10">
    <property type="entry name" value="Alkaline Phosphatase, subunit A"/>
    <property type="match status" value="1"/>
</dbReference>
<evidence type="ECO:0000313" key="3">
    <source>
        <dbReference type="EMBL" id="MEQ7848152.1"/>
    </source>
</evidence>
<dbReference type="Proteomes" id="UP001482520">
    <property type="component" value="Unassembled WGS sequence"/>
</dbReference>
<organism evidence="3 4">
    <name type="scientific">Nocardioides kribbensis</name>
    <dbReference type="NCBI Taxonomy" id="305517"/>
    <lineage>
        <taxon>Bacteria</taxon>
        <taxon>Bacillati</taxon>
        <taxon>Actinomycetota</taxon>
        <taxon>Actinomycetes</taxon>
        <taxon>Propionibacteriales</taxon>
        <taxon>Nocardioidaceae</taxon>
        <taxon>Nocardioides</taxon>
    </lineage>
</organism>
<dbReference type="RefSeq" id="WP_349804902.1">
    <property type="nucleotide sequence ID" value="NZ_JBEGDP010000014.1"/>
</dbReference>
<sequence>MTTSPPAPALRSRQWLLVRRQLAAFRPSWRWLRGSLRSFATSFLALTASLWLLPGTQVTRGAESVAALAVGVLAVGALVRPLITRLTVLTGVVGLLLAGFLAQAVVLGIALAPVPTVEPFSAGQVVLAAWAAAVAAAAVNWLFDASSDEAFLGQLLGRAVRRTRRAGSEGPGLLVVQLDGVSEPLLRQAITAGALPTVSRWLRSGSHRMRGWHTGVPATTPAGQAVLLHGDVTAVPGFRWWDKGRGRLLTASRPVDAAEVEAAMSDGRGLLADDGASVSNLFSGDAPTSVLTISDGRLPGSDRGAASYMALRSGFLRSLTLLGGQVVTEWHQARRQRTRDVRPRVGRGGAFLLLRGLTTVVLRDLNLAVVTEQLTRGTPVVFVDFVDYDEVAHHAGPTRPESMRTLENLDRVLQFLDQVCGEVGRRYELAVVSDHGQAQGTTFLQLTGRALEDVVLELADAHAGRGAAAPDPRSPADRATWSEETWVPASMLLAGATGSGRALTRATRSVAERPRRRAGGTPGGTPDGGAGGGAPAARLLVAVSGGLAHVYRTDRPGRLTHDDLAALHPHLVAGLAAHPGVGGVVTRLSAPGRRDGDLRVDGPGGWCVLRPGHGVVDGEGADPLATYGPRAAADLLDLERRDHVGDLVVLGAHDPALGEVVAFEELVGSHGGLGGWQTEALLLHPADWEVPTTPLTGLDVHRTLVARLERLGLRADSPTRSAGSAGHLGGTA</sequence>
<gene>
    <name evidence="3" type="ORF">V6R90_12780</name>
</gene>
<proteinExistence type="predicted"/>